<dbReference type="Pfam" id="PF13417">
    <property type="entry name" value="GST_N_3"/>
    <property type="match status" value="2"/>
</dbReference>
<sequence>MSLGSVLPVFISTPSTTTKSLQCGNRNWGSQRLKIVAKSKSDASPSSSTPTSLLSFLCPLLTLFSGRDPSQPRNLPFELATSSLASLSRFAWGKKSITESAVCKEINSELPFSLQLFEFEACPFCRRVREALTELDLSVEVFPCPKGSVRHREVVSITGGKEQFPFLIDKKKGISMYESGDIVKYLFEQYGEGRSPSSGLLESTIFTGWMPTILRAGRGMTRWVYSRPDPPPGKLELFSYENNPKARIVREALCELELPYILQNVGEGSHRMNLLLDASGSKEVPFFIDHSTGFQSGDCTTILSYLFETYSTNFVQLVYFLYHYSSRISSLQAASTNITKNLAAKSESGVFLQLRSDHPLPIFLAPEKDKKKSISFLNKPTMRSKTQFTCSLKVAILSIAFLCLFILLFRSSIFSLSPQLIPQTNLSNSNAVAIEESHPTTETTETAATPSSCPPIPLNPTCNKAPPSLSNALIHYVTTNITPQQTLREISVSARVLQKKSPCNFLVFGLGHDSLMWTSLNYGGRTVFLEEDKSWIDQIQQKMPSLESYHVMYDTQVHQAEELLKVGMEADCKKVSDPRFSQCQLAHKGFPSEVYDIDWDVIMVDAPTGYFEGAPGRMTAIYTAGLIARNKGHGETDVFVHDVDRDVEDKFSKAFLCEGYLKEQEGRIRHFNIPSHRSRLWRPFCPH</sequence>
<comment type="subcellular location">
    <subcellularLocation>
        <location evidence="1">Golgi apparatus membrane</location>
        <topology evidence="1">Single-pass membrane protein</topology>
    </subcellularLocation>
</comment>
<evidence type="ECO:0000256" key="1">
    <source>
        <dbReference type="ARBA" id="ARBA00004194"/>
    </source>
</evidence>
<evidence type="ECO:0000313" key="6">
    <source>
        <dbReference type="EMBL" id="KAK7334432.1"/>
    </source>
</evidence>
<dbReference type="PANTHER" id="PTHR45288">
    <property type="entry name" value="THIOREDOXIN FAMILY PROTEIN"/>
    <property type="match status" value="1"/>
</dbReference>
<evidence type="ECO:0000256" key="4">
    <source>
        <dbReference type="ARBA" id="ARBA00023136"/>
    </source>
</evidence>
<dbReference type="GO" id="GO:0045492">
    <property type="term" value="P:xylan biosynthetic process"/>
    <property type="evidence" value="ECO:0007669"/>
    <property type="project" value="InterPro"/>
</dbReference>
<dbReference type="PROSITE" id="PS50404">
    <property type="entry name" value="GST_NTER"/>
    <property type="match status" value="2"/>
</dbReference>
<keyword evidence="3" id="KW-1133">Transmembrane helix</keyword>
<reference evidence="6 7" key="1">
    <citation type="submission" date="2024-01" db="EMBL/GenBank/DDBJ databases">
        <title>The genomes of 5 underutilized Papilionoideae crops provide insights into root nodulation and disease resistanc.</title>
        <authorList>
            <person name="Jiang F."/>
        </authorList>
    </citation>
    <scope>NUCLEOTIDE SEQUENCE [LARGE SCALE GENOMIC DNA]</scope>
    <source>
        <strain evidence="6">JINMINGXINNONG_FW02</strain>
        <tissue evidence="6">Leaves</tissue>
    </source>
</reference>
<dbReference type="Pfam" id="PF21729">
    <property type="entry name" value="IRX15_IRX15L_GXM"/>
    <property type="match status" value="1"/>
</dbReference>
<dbReference type="NCBIfam" id="TIGR01627">
    <property type="entry name" value="A_thal_3515"/>
    <property type="match status" value="1"/>
</dbReference>
<dbReference type="PROSITE" id="PS51354">
    <property type="entry name" value="GLUTAREDOXIN_2"/>
    <property type="match status" value="1"/>
</dbReference>
<dbReference type="InterPro" id="IPR004045">
    <property type="entry name" value="Glutathione_S-Trfase_N"/>
</dbReference>
<feature type="domain" description="GST N-terminal" evidence="5">
    <location>
        <begin position="233"/>
        <end position="314"/>
    </location>
</feature>
<evidence type="ECO:0000256" key="2">
    <source>
        <dbReference type="ARBA" id="ARBA00022692"/>
    </source>
</evidence>
<dbReference type="AlphaFoldDB" id="A0AAN9LHI3"/>
<keyword evidence="7" id="KW-1185">Reference proteome</keyword>
<dbReference type="CDD" id="cd03041">
    <property type="entry name" value="GST_N_2GST_N"/>
    <property type="match status" value="1"/>
</dbReference>
<dbReference type="EMBL" id="JAYMYR010000010">
    <property type="protein sequence ID" value="KAK7334432.1"/>
    <property type="molecule type" value="Genomic_DNA"/>
</dbReference>
<accession>A0AAN9LHI3</accession>
<proteinExistence type="predicted"/>
<evidence type="ECO:0000256" key="3">
    <source>
        <dbReference type="ARBA" id="ARBA00022989"/>
    </source>
</evidence>
<dbReference type="InterPro" id="IPR006514">
    <property type="entry name" value="IRX15/GXM/AGM"/>
</dbReference>
<gene>
    <name evidence="6" type="ORF">VNO80_26189</name>
</gene>
<dbReference type="PANTHER" id="PTHR45288:SF2">
    <property type="entry name" value="THIOREDOXIN FAMILY PROTEIN"/>
    <property type="match status" value="1"/>
</dbReference>
<keyword evidence="2" id="KW-0812">Transmembrane</keyword>
<evidence type="ECO:0000259" key="5">
    <source>
        <dbReference type="PROSITE" id="PS50404"/>
    </source>
</evidence>
<dbReference type="Proteomes" id="UP001374584">
    <property type="component" value="Unassembled WGS sequence"/>
</dbReference>
<feature type="domain" description="GST N-terminal" evidence="5">
    <location>
        <begin position="112"/>
        <end position="194"/>
    </location>
</feature>
<organism evidence="6 7">
    <name type="scientific">Phaseolus coccineus</name>
    <name type="common">Scarlet runner bean</name>
    <name type="synonym">Phaseolus multiflorus</name>
    <dbReference type="NCBI Taxonomy" id="3886"/>
    <lineage>
        <taxon>Eukaryota</taxon>
        <taxon>Viridiplantae</taxon>
        <taxon>Streptophyta</taxon>
        <taxon>Embryophyta</taxon>
        <taxon>Tracheophyta</taxon>
        <taxon>Spermatophyta</taxon>
        <taxon>Magnoliopsida</taxon>
        <taxon>eudicotyledons</taxon>
        <taxon>Gunneridae</taxon>
        <taxon>Pentapetalae</taxon>
        <taxon>rosids</taxon>
        <taxon>fabids</taxon>
        <taxon>Fabales</taxon>
        <taxon>Fabaceae</taxon>
        <taxon>Papilionoideae</taxon>
        <taxon>50 kb inversion clade</taxon>
        <taxon>NPAAA clade</taxon>
        <taxon>indigoferoid/millettioid clade</taxon>
        <taxon>Phaseoleae</taxon>
        <taxon>Phaseolus</taxon>
    </lineage>
</organism>
<comment type="caution">
    <text evidence="6">The sequence shown here is derived from an EMBL/GenBank/DDBJ whole genome shotgun (WGS) entry which is preliminary data.</text>
</comment>
<dbReference type="GO" id="GO:0009507">
    <property type="term" value="C:chloroplast"/>
    <property type="evidence" value="ECO:0007669"/>
    <property type="project" value="TreeGrafter"/>
</dbReference>
<dbReference type="SUPFAM" id="SSF52833">
    <property type="entry name" value="Thioredoxin-like"/>
    <property type="match status" value="2"/>
</dbReference>
<evidence type="ECO:0000313" key="7">
    <source>
        <dbReference type="Proteomes" id="UP001374584"/>
    </source>
</evidence>
<keyword evidence="4" id="KW-0472">Membrane</keyword>
<name>A0AAN9LHI3_PHACN</name>
<dbReference type="PROSITE" id="PS00195">
    <property type="entry name" value="GLUTAREDOXIN_1"/>
    <property type="match status" value="1"/>
</dbReference>
<dbReference type="InterPro" id="IPR036249">
    <property type="entry name" value="Thioredoxin-like_sf"/>
</dbReference>
<protein>
    <recommendedName>
        <fullName evidence="5">GST N-terminal domain-containing protein</fullName>
    </recommendedName>
</protein>
<dbReference type="InterPro" id="IPR011767">
    <property type="entry name" value="GLR_AS"/>
</dbReference>
<dbReference type="Gene3D" id="3.40.30.10">
    <property type="entry name" value="Glutaredoxin"/>
    <property type="match status" value="2"/>
</dbReference>
<dbReference type="GO" id="GO:0000139">
    <property type="term" value="C:Golgi membrane"/>
    <property type="evidence" value="ECO:0007669"/>
    <property type="project" value="UniProtKB-SubCell"/>
</dbReference>